<evidence type="ECO:0000259" key="4">
    <source>
        <dbReference type="PROSITE" id="PS51722"/>
    </source>
</evidence>
<feature type="domain" description="Tr-type G" evidence="4">
    <location>
        <begin position="4"/>
        <end position="199"/>
    </location>
</feature>
<dbReference type="InterPro" id="IPR005225">
    <property type="entry name" value="Small_GTP-bd"/>
</dbReference>
<feature type="binding site" evidence="3">
    <location>
        <begin position="16"/>
        <end position="21"/>
    </location>
    <ligand>
        <name>GTP</name>
        <dbReference type="ChEBI" id="CHEBI:37565"/>
    </ligand>
</feature>
<dbReference type="GO" id="GO:0003924">
    <property type="term" value="F:GTPase activity"/>
    <property type="evidence" value="ECO:0007669"/>
    <property type="project" value="UniProtKB-UniRule"/>
</dbReference>
<dbReference type="Proteomes" id="UP000075670">
    <property type="component" value="Unassembled WGS sequence"/>
</dbReference>
<dbReference type="CDD" id="cd01891">
    <property type="entry name" value="TypA_BipA"/>
    <property type="match status" value="1"/>
</dbReference>
<comment type="subunit">
    <text evidence="3">Monomer.</text>
</comment>
<dbReference type="InterPro" id="IPR000795">
    <property type="entry name" value="T_Tr_GTP-bd_dom"/>
</dbReference>
<dbReference type="PROSITE" id="PS00301">
    <property type="entry name" value="G_TR_1"/>
    <property type="match status" value="1"/>
</dbReference>
<dbReference type="CDD" id="cd16263">
    <property type="entry name" value="BipA_III"/>
    <property type="match status" value="1"/>
</dbReference>
<dbReference type="PANTHER" id="PTHR42908:SF8">
    <property type="entry name" value="TR-TYPE G DOMAIN-CONTAINING PROTEIN"/>
    <property type="match status" value="1"/>
</dbReference>
<evidence type="ECO:0000256" key="1">
    <source>
        <dbReference type="ARBA" id="ARBA00022741"/>
    </source>
</evidence>
<dbReference type="InterPro" id="IPR000640">
    <property type="entry name" value="EFG_V-like"/>
</dbReference>
<keyword evidence="6" id="KW-1185">Reference proteome</keyword>
<dbReference type="GO" id="GO:0005829">
    <property type="term" value="C:cytosol"/>
    <property type="evidence" value="ECO:0007669"/>
    <property type="project" value="TreeGrafter"/>
</dbReference>
<dbReference type="SUPFAM" id="SSF52540">
    <property type="entry name" value="P-loop containing nucleoside triphosphate hydrolases"/>
    <property type="match status" value="1"/>
</dbReference>
<comment type="catalytic activity">
    <reaction evidence="3">
        <text>GTP + H2O = GDP + phosphate + H(+)</text>
        <dbReference type="Rhea" id="RHEA:19669"/>
        <dbReference type="ChEBI" id="CHEBI:15377"/>
        <dbReference type="ChEBI" id="CHEBI:15378"/>
        <dbReference type="ChEBI" id="CHEBI:37565"/>
        <dbReference type="ChEBI" id="CHEBI:43474"/>
        <dbReference type="ChEBI" id="CHEBI:58189"/>
    </reaction>
</comment>
<dbReference type="SMART" id="SM00838">
    <property type="entry name" value="EFG_C"/>
    <property type="match status" value="1"/>
</dbReference>
<evidence type="ECO:0000313" key="6">
    <source>
        <dbReference type="Proteomes" id="UP000075670"/>
    </source>
</evidence>
<dbReference type="Pfam" id="PF00009">
    <property type="entry name" value="GTP_EFTU"/>
    <property type="match status" value="1"/>
</dbReference>
<keyword evidence="3" id="KW-0690">Ribosome biogenesis</keyword>
<dbReference type="GO" id="GO:0000027">
    <property type="term" value="P:ribosomal large subunit assembly"/>
    <property type="evidence" value="ECO:0007669"/>
    <property type="project" value="UniProtKB-UniRule"/>
</dbReference>
<comment type="similarity">
    <text evidence="3">Belongs to the TRAFAC class translation factor GTPase superfamily. Classic translation factor GTPase family. BipA subfamily.</text>
</comment>
<dbReference type="NCBIfam" id="TIGR00231">
    <property type="entry name" value="small_GTP"/>
    <property type="match status" value="1"/>
</dbReference>
<dbReference type="Gene3D" id="2.40.50.250">
    <property type="entry name" value="bipa protein"/>
    <property type="match status" value="1"/>
</dbReference>
<keyword evidence="3" id="KW-0694">RNA-binding</keyword>
<dbReference type="AlphaFoldDB" id="A0A151AU51"/>
<dbReference type="FunFam" id="2.40.50.250:FF:000001">
    <property type="entry name" value="GTP-binding protein TypA"/>
    <property type="match status" value="1"/>
</dbReference>
<dbReference type="PANTHER" id="PTHR42908">
    <property type="entry name" value="TRANSLATION ELONGATION FACTOR-RELATED"/>
    <property type="match status" value="1"/>
</dbReference>
<dbReference type="InterPro" id="IPR031157">
    <property type="entry name" value="G_TR_CS"/>
</dbReference>
<evidence type="ECO:0000256" key="3">
    <source>
        <dbReference type="HAMAP-Rule" id="MF_00849"/>
    </source>
</evidence>
<dbReference type="InterPro" id="IPR048876">
    <property type="entry name" value="BipA_C"/>
</dbReference>
<keyword evidence="3" id="KW-0963">Cytoplasm</keyword>
<gene>
    <name evidence="5" type="primary">typA</name>
    <name evidence="3" type="synonym">bipA</name>
    <name evidence="5" type="ORF">MOMUL_25460</name>
</gene>
<dbReference type="InterPro" id="IPR047041">
    <property type="entry name" value="BipA_GTP-bd_dom"/>
</dbReference>
<dbReference type="Gene3D" id="2.40.30.10">
    <property type="entry name" value="Translation factors"/>
    <property type="match status" value="1"/>
</dbReference>
<dbReference type="Gene3D" id="3.30.70.240">
    <property type="match status" value="1"/>
</dbReference>
<dbReference type="InterPro" id="IPR004161">
    <property type="entry name" value="EFTu-like_2"/>
</dbReference>
<dbReference type="Gene3D" id="3.40.50.300">
    <property type="entry name" value="P-loop containing nucleotide triphosphate hydrolases"/>
    <property type="match status" value="1"/>
</dbReference>
<dbReference type="FunFam" id="3.40.50.300:FF:000055">
    <property type="entry name" value="GTP-binding protein TypA"/>
    <property type="match status" value="1"/>
</dbReference>
<organism evidence="5 6">
    <name type="scientific">Moorella mulderi DSM 14980</name>
    <dbReference type="NCBI Taxonomy" id="1122241"/>
    <lineage>
        <taxon>Bacteria</taxon>
        <taxon>Bacillati</taxon>
        <taxon>Bacillota</taxon>
        <taxon>Clostridia</taxon>
        <taxon>Neomoorellales</taxon>
        <taxon>Neomoorellaceae</taxon>
        <taxon>Neomoorella</taxon>
    </lineage>
</organism>
<dbReference type="NCBIfam" id="TIGR01394">
    <property type="entry name" value="TypA_BipA"/>
    <property type="match status" value="1"/>
</dbReference>
<dbReference type="PATRIC" id="fig|1122241.3.peg.2702"/>
<dbReference type="InterPro" id="IPR035647">
    <property type="entry name" value="EFG_III/V"/>
</dbReference>
<keyword evidence="1 3" id="KW-0547">Nucleotide-binding</keyword>
<dbReference type="InterPro" id="IPR006298">
    <property type="entry name" value="BipA"/>
</dbReference>
<sequence length="592" mass="65435">MDRQKIRNLAIIAHVDHGKTTLVDGMLKQSGIFHEKQVVQERILDRNDLERERGITIMAKNTAVFYRGYKLNIVDTPGHADFGGEVERIVQMVDGALLLVDAFEGPMPQTRFVLKKALGVGLQPIVVINKMDRPNARPAEVVDEVLDLFIDLGATEEQLDFPVVYTVARQGTATLDPGRPGEDLQPLFDTIIQHIPAPSGDPAAALQVGVSIIDYDPYVGRQAIGRVHNGTIRAKQDVAIIRADGSMIKGQVAALHVFNGLKKVAVEEASAGEIVVVSGLEDINVANTITSPEDPRPLDFVQIDEPTVAMTFMVNKSPFAGREGEYVTSRKLRERLFREAGSDVSLKVEETDSPEALIVSGRGELHLAILIETMRREGYEFEVSRPRAIIKEIDGVKCEPIEELVVEVPETYVGAVIECLGPRKSEMVNMENKGDGQVRLTFYIPTRGLFGFRSEFLTVTRGLGIMYHAFHHYAPYTGEIVTRTRGSLVAFETGETTSFGLENAQERGELFVGPGVPVYRGMIVGEHSRPGDLMINVCKKKQLTNIRSSTADIAVKLVPPREMSLEQCLEFIAADELLEVTPKSLRMRKQQV</sequence>
<dbReference type="PROSITE" id="PS51722">
    <property type="entry name" value="G_TR_2"/>
    <property type="match status" value="1"/>
</dbReference>
<dbReference type="InterPro" id="IPR042116">
    <property type="entry name" value="TypA/BipA_C"/>
</dbReference>
<dbReference type="FunFam" id="3.30.70.240:FF:000002">
    <property type="entry name" value="GTP-binding protein TypA"/>
    <property type="match status" value="1"/>
</dbReference>
<dbReference type="EMBL" id="LTBC01000014">
    <property type="protein sequence ID" value="KYH31165.1"/>
    <property type="molecule type" value="Genomic_DNA"/>
</dbReference>
<dbReference type="GO" id="GO:0005525">
    <property type="term" value="F:GTP binding"/>
    <property type="evidence" value="ECO:0007669"/>
    <property type="project" value="UniProtKB-UniRule"/>
</dbReference>
<keyword evidence="3" id="KW-0820">tRNA-binding</keyword>
<dbReference type="InterPro" id="IPR035651">
    <property type="entry name" value="BipA_V"/>
</dbReference>
<proteinExistence type="inferred from homology"/>
<dbReference type="Pfam" id="PF00679">
    <property type="entry name" value="EFG_C"/>
    <property type="match status" value="1"/>
</dbReference>
<comment type="subcellular location">
    <subcellularLocation>
        <location evidence="3">Cytoplasm</location>
    </subcellularLocation>
    <text evidence="3">Binds to ribosomes.</text>
</comment>
<dbReference type="InterPro" id="IPR047043">
    <property type="entry name" value="BipA_III"/>
</dbReference>
<dbReference type="GO" id="GO:0019843">
    <property type="term" value="F:rRNA binding"/>
    <property type="evidence" value="ECO:0007669"/>
    <property type="project" value="UniProtKB-KW"/>
</dbReference>
<reference evidence="5 6" key="1">
    <citation type="submission" date="2016-02" db="EMBL/GenBank/DDBJ databases">
        <title>Genome sequence of Moorella mulderi DSM 14980.</title>
        <authorList>
            <person name="Poehlein A."/>
            <person name="Daniel R."/>
        </authorList>
    </citation>
    <scope>NUCLEOTIDE SEQUENCE [LARGE SCALE GENOMIC DNA]</scope>
    <source>
        <strain evidence="5 6">DSM 14980</strain>
    </source>
</reference>
<comment type="caution">
    <text evidence="5">The sequence shown here is derived from an EMBL/GenBank/DDBJ whole genome shotgun (WGS) entry which is preliminary data.</text>
</comment>
<dbReference type="GO" id="GO:1990904">
    <property type="term" value="C:ribonucleoprotein complex"/>
    <property type="evidence" value="ECO:0007669"/>
    <property type="project" value="TreeGrafter"/>
</dbReference>
<dbReference type="EC" id="3.6.5.-" evidence="3"/>
<dbReference type="Pfam" id="PF03144">
    <property type="entry name" value="GTP_EFTU_D2"/>
    <property type="match status" value="1"/>
</dbReference>
<comment type="caution">
    <text evidence="3">Lacks conserved residue(s) required for the propagation of feature annotation.</text>
</comment>
<comment type="function">
    <text evidence="3">A 50S ribosomal subunit assembly protein with GTPase activity, required for 50S subunit assembly at low temperatures, may also play a role in translation. Binds GTP and analogs. Binds the 70S ribosome between the 30S and 50S subunits, in a similar position as ribosome-bound EF-G; it contacts a number of ribosomal proteins, both rRNAs and the A-site tRNA.</text>
</comment>
<keyword evidence="3" id="KW-0378">Hydrolase</keyword>
<dbReference type="SUPFAM" id="SSF54980">
    <property type="entry name" value="EF-G C-terminal domain-like"/>
    <property type="match status" value="2"/>
</dbReference>
<evidence type="ECO:0000313" key="5">
    <source>
        <dbReference type="EMBL" id="KYH31165.1"/>
    </source>
</evidence>
<dbReference type="CDD" id="cd03710">
    <property type="entry name" value="BipA_TypA_C"/>
    <property type="match status" value="1"/>
</dbReference>
<protein>
    <recommendedName>
        <fullName evidence="3">Large ribosomal subunit assembly factor BipA</fullName>
        <ecNumber evidence="3">3.6.5.-</ecNumber>
    </recommendedName>
    <alternativeName>
        <fullName evidence="3">GTP-binding protein BipA</fullName>
    </alternativeName>
</protein>
<dbReference type="InterPro" id="IPR009000">
    <property type="entry name" value="Transl_B-barrel_sf"/>
</dbReference>
<dbReference type="CDD" id="cd03691">
    <property type="entry name" value="BipA_TypA_II"/>
    <property type="match status" value="1"/>
</dbReference>
<name>A0A151AU51_9FIRM</name>
<keyword evidence="2 3" id="KW-0342">GTP-binding</keyword>
<evidence type="ECO:0000256" key="2">
    <source>
        <dbReference type="ARBA" id="ARBA00023134"/>
    </source>
</evidence>
<dbReference type="GO" id="GO:0000049">
    <property type="term" value="F:tRNA binding"/>
    <property type="evidence" value="ECO:0007669"/>
    <property type="project" value="UniProtKB-KW"/>
</dbReference>
<dbReference type="SUPFAM" id="SSF50447">
    <property type="entry name" value="Translation proteins"/>
    <property type="match status" value="1"/>
</dbReference>
<dbReference type="PRINTS" id="PR00315">
    <property type="entry name" value="ELONGATNFCT"/>
</dbReference>
<dbReference type="OrthoDB" id="9801591at2"/>
<dbReference type="InterPro" id="IPR027417">
    <property type="entry name" value="P-loop_NTPase"/>
</dbReference>
<dbReference type="FunFam" id="3.30.70.870:FF:000003">
    <property type="entry name" value="GTP-binding protein TypA"/>
    <property type="match status" value="1"/>
</dbReference>
<accession>A0A151AU51</accession>
<dbReference type="HAMAP" id="MF_00849">
    <property type="entry name" value="BipA"/>
    <property type="match status" value="1"/>
</dbReference>
<keyword evidence="3" id="KW-0699">rRNA-binding</keyword>
<dbReference type="RefSeq" id="WP_062285317.1">
    <property type="nucleotide sequence ID" value="NZ_LTBC01000014.1"/>
</dbReference>
<dbReference type="Gene3D" id="3.30.70.870">
    <property type="entry name" value="Elongation Factor G (Translational Gtpase), domain 3"/>
    <property type="match status" value="1"/>
</dbReference>
<dbReference type="InterPro" id="IPR047042">
    <property type="entry name" value="BipA_II"/>
</dbReference>
<dbReference type="Pfam" id="PF21018">
    <property type="entry name" value="BipA_C"/>
    <property type="match status" value="1"/>
</dbReference>
<dbReference type="GO" id="GO:0043022">
    <property type="term" value="F:ribosome binding"/>
    <property type="evidence" value="ECO:0007669"/>
    <property type="project" value="UniProtKB-UniRule"/>
</dbReference>